<organism evidence="2 3">
    <name type="scientific">Idiomarina abyssalis</name>
    <dbReference type="NCBI Taxonomy" id="86102"/>
    <lineage>
        <taxon>Bacteria</taxon>
        <taxon>Pseudomonadati</taxon>
        <taxon>Pseudomonadota</taxon>
        <taxon>Gammaproteobacteria</taxon>
        <taxon>Alteromonadales</taxon>
        <taxon>Idiomarinaceae</taxon>
        <taxon>Idiomarina</taxon>
    </lineage>
</organism>
<dbReference type="EMBL" id="JAEMOP010000009">
    <property type="protein sequence ID" value="MBJ7317024.1"/>
    <property type="molecule type" value="Genomic_DNA"/>
</dbReference>
<proteinExistence type="predicted"/>
<evidence type="ECO:0000313" key="3">
    <source>
        <dbReference type="Proteomes" id="UP000621390"/>
    </source>
</evidence>
<protein>
    <submittedName>
        <fullName evidence="2">Uncharacterized protein</fullName>
    </submittedName>
</protein>
<dbReference type="RefSeq" id="WP_054487402.1">
    <property type="nucleotide sequence ID" value="NZ_FPBE01000001.1"/>
</dbReference>
<gene>
    <name evidence="1" type="ORF">JHC10_05200</name>
    <name evidence="2" type="ORF">JHC11_13585</name>
</gene>
<reference evidence="2 4" key="1">
    <citation type="submission" date="2020-09" db="EMBL/GenBank/DDBJ databases">
        <title>Draft Genomes of Bacterial Isolates from North Pond Shallow Sediments.</title>
        <authorList>
            <person name="Kiel Reese B."/>
            <person name="Mullis M."/>
            <person name="Weisend R.E."/>
        </authorList>
    </citation>
    <scope>NUCLEOTIDE SEQUENCE</scope>
    <source>
        <strain evidence="2">KJE-2</strain>
        <strain evidence="1 4">KJE-3</strain>
    </source>
</reference>
<evidence type="ECO:0000313" key="1">
    <source>
        <dbReference type="EMBL" id="MBJ7266340.1"/>
    </source>
</evidence>
<evidence type="ECO:0000313" key="4">
    <source>
        <dbReference type="Proteomes" id="UP000655994"/>
    </source>
</evidence>
<dbReference type="EMBL" id="JAEMOS010000013">
    <property type="protein sequence ID" value="MBJ7266340.1"/>
    <property type="molecule type" value="Genomic_DNA"/>
</dbReference>
<dbReference type="AlphaFoldDB" id="A0A8I1GC63"/>
<keyword evidence="4" id="KW-1185">Reference proteome</keyword>
<dbReference type="Proteomes" id="UP000655994">
    <property type="component" value="Unassembled WGS sequence"/>
</dbReference>
<dbReference type="Proteomes" id="UP000621390">
    <property type="component" value="Unassembled WGS sequence"/>
</dbReference>
<comment type="caution">
    <text evidence="2">The sequence shown here is derived from an EMBL/GenBank/DDBJ whole genome shotgun (WGS) entry which is preliminary data.</text>
</comment>
<dbReference type="OrthoDB" id="6401050at2"/>
<evidence type="ECO:0000313" key="2">
    <source>
        <dbReference type="EMBL" id="MBJ7317024.1"/>
    </source>
</evidence>
<sequence length="239" mass="27555">MDEFIANGFTNLVEHYKKSMNVFRPCRPGGEVLEQNLVTAFLMGCLKKPTEAHWGLEVPFMGDSKAKVHSSDKTPGNDFFILNSKSIRSRKWRNHLDGFIYANETLYLIEAKRDYPATEFLKQIKADYDRLHSKELALSFHSMLNRPDVYDKPFGNIKQVKAVLLADTWRPTNFKLWEDAFYKPRGHKSAYDLSWLKPMQRRAYDLGFESSQSASESYSLLIAQTDDLTGSREIINNGL</sequence>
<accession>A0A8I1GC63</accession>
<name>A0A8I1GC63_9GAMM</name>